<evidence type="ECO:0000313" key="3">
    <source>
        <dbReference type="Proteomes" id="UP000799440"/>
    </source>
</evidence>
<dbReference type="Proteomes" id="UP000799440">
    <property type="component" value="Unassembled WGS sequence"/>
</dbReference>
<keyword evidence="3" id="KW-1185">Reference proteome</keyword>
<sequence>MESNHIDTTGDQGIPIRTRGLAEENLVEGGTKPIAESNMSVKGNIEDTLMEIASEVALELAATCRYSNFHNWVAVNDMKQNGLTNDQIVAVYERWWDTPQTHGACVDQAYSTYLQLRRRLLECPGLAHFAETVELLAGSYCSQSGKPTDPATTKPQHLLTALRTDTGMLVIDLSFHPDAFWVRPNEPFQIRPRHRMEDIHVMTFHYGPEHSIDKLSALYYCDRYLESPGGTKHNSGERRVCNHELGDIMSFKLTSYKEAVEKIKIRLMTSKLLGENDDTPTRIPTTKDIFMDRFFIKENKPKWLPAVYTRKGWYCSYSRLRFDFRTGTIGLLIPTPVWNLQRGHFQGEIARMDLREIGPKHDKAYTMIRLRANTRLEPTTALERYKFFGSLCEAMDLPKVQYDFVMEKFFAHFNLSRFGFPLNPKSSGKRKRSDGPEDNAQPETKKTKKEPRKILGTKKAIVTKESTETAGTKTTNPEPSKTLQRKKTTPNTGSWEYQPESEVPSKRNEVAGGLGYSVNDASGRRRTRNSSGM</sequence>
<proteinExistence type="predicted"/>
<evidence type="ECO:0000256" key="1">
    <source>
        <dbReference type="SAM" id="MobiDB-lite"/>
    </source>
</evidence>
<name>A0A6A6V7J5_9PLEO</name>
<reference evidence="2" key="1">
    <citation type="journal article" date="2020" name="Stud. Mycol.">
        <title>101 Dothideomycetes genomes: a test case for predicting lifestyles and emergence of pathogens.</title>
        <authorList>
            <person name="Haridas S."/>
            <person name="Albert R."/>
            <person name="Binder M."/>
            <person name="Bloem J."/>
            <person name="Labutti K."/>
            <person name="Salamov A."/>
            <person name="Andreopoulos B."/>
            <person name="Baker S."/>
            <person name="Barry K."/>
            <person name="Bills G."/>
            <person name="Bluhm B."/>
            <person name="Cannon C."/>
            <person name="Castanera R."/>
            <person name="Culley D."/>
            <person name="Daum C."/>
            <person name="Ezra D."/>
            <person name="Gonzalez J."/>
            <person name="Henrissat B."/>
            <person name="Kuo A."/>
            <person name="Liang C."/>
            <person name="Lipzen A."/>
            <person name="Lutzoni F."/>
            <person name="Magnuson J."/>
            <person name="Mondo S."/>
            <person name="Nolan M."/>
            <person name="Ohm R."/>
            <person name="Pangilinan J."/>
            <person name="Park H.-J."/>
            <person name="Ramirez L."/>
            <person name="Alfaro M."/>
            <person name="Sun H."/>
            <person name="Tritt A."/>
            <person name="Yoshinaga Y."/>
            <person name="Zwiers L.-H."/>
            <person name="Turgeon B."/>
            <person name="Goodwin S."/>
            <person name="Spatafora J."/>
            <person name="Crous P."/>
            <person name="Grigoriev I."/>
        </authorList>
    </citation>
    <scope>NUCLEOTIDE SEQUENCE</scope>
    <source>
        <strain evidence="2">CBS 119925</strain>
    </source>
</reference>
<organism evidence="2 3">
    <name type="scientific">Sporormia fimetaria CBS 119925</name>
    <dbReference type="NCBI Taxonomy" id="1340428"/>
    <lineage>
        <taxon>Eukaryota</taxon>
        <taxon>Fungi</taxon>
        <taxon>Dikarya</taxon>
        <taxon>Ascomycota</taxon>
        <taxon>Pezizomycotina</taxon>
        <taxon>Dothideomycetes</taxon>
        <taxon>Pleosporomycetidae</taxon>
        <taxon>Pleosporales</taxon>
        <taxon>Sporormiaceae</taxon>
        <taxon>Sporormia</taxon>
    </lineage>
</organism>
<dbReference type="EMBL" id="MU006581">
    <property type="protein sequence ID" value="KAF2745669.1"/>
    <property type="molecule type" value="Genomic_DNA"/>
</dbReference>
<feature type="compositionally biased region" description="Basic residues" evidence="1">
    <location>
        <begin position="524"/>
        <end position="533"/>
    </location>
</feature>
<feature type="compositionally biased region" description="Polar residues" evidence="1">
    <location>
        <begin position="468"/>
        <end position="482"/>
    </location>
</feature>
<evidence type="ECO:0000313" key="2">
    <source>
        <dbReference type="EMBL" id="KAF2745669.1"/>
    </source>
</evidence>
<gene>
    <name evidence="2" type="ORF">M011DRAFT_478822</name>
</gene>
<protein>
    <submittedName>
        <fullName evidence="2">Uncharacterized protein</fullName>
    </submittedName>
</protein>
<accession>A0A6A6V7J5</accession>
<dbReference type="OrthoDB" id="414463at2759"/>
<dbReference type="AlphaFoldDB" id="A0A6A6V7J5"/>
<feature type="region of interest" description="Disordered" evidence="1">
    <location>
        <begin position="422"/>
        <end position="533"/>
    </location>
</feature>